<gene>
    <name evidence="1" type="ORF">ACE1CI_37760</name>
</gene>
<dbReference type="Proteomes" id="UP001576784">
    <property type="component" value="Unassembled WGS sequence"/>
</dbReference>
<dbReference type="EMBL" id="JBHFNR010000301">
    <property type="protein sequence ID" value="MFB2898696.1"/>
    <property type="molecule type" value="Genomic_DNA"/>
</dbReference>
<reference evidence="1 2" key="1">
    <citation type="submission" date="2024-09" db="EMBL/GenBank/DDBJ databases">
        <title>Floridaenema gen nov. (Aerosakkonemataceae, Aerosakkonematales ord. nov., Cyanobacteria) from benthic tropical and subtropical fresh waters, with the description of four new species.</title>
        <authorList>
            <person name="Moretto J.A."/>
            <person name="Berthold D.E."/>
            <person name="Lefler F.W."/>
            <person name="Huang I.-S."/>
            <person name="Laughinghouse H. IV."/>
        </authorList>
    </citation>
    <scope>NUCLEOTIDE SEQUENCE [LARGE SCALE GENOMIC DNA]</scope>
    <source>
        <strain evidence="1 2">BLCC-F50</strain>
    </source>
</reference>
<dbReference type="RefSeq" id="WP_413268289.1">
    <property type="nucleotide sequence ID" value="NZ_JBHFNR010000301.1"/>
</dbReference>
<keyword evidence="1" id="KW-0347">Helicase</keyword>
<dbReference type="GO" id="GO:0004386">
    <property type="term" value="F:helicase activity"/>
    <property type="evidence" value="ECO:0007669"/>
    <property type="project" value="UniProtKB-KW"/>
</dbReference>
<sequence length="511" mass="57351">MIEVEVHNSLRAFLRECKETYWPHHLTMARLVARALRLERSALIQVGAPTSANIRYRLSYLAPALMWSGPVIVVATEATQQRLLKVEIPQLQGWLTTEKEIFVGDALPDPNFAGLLITSPSSWLRSRLTTKTQFGHGIPTILDGVDDLETWTRQQLTATITPSDWEELIQAFPHRIEAIRDAKVQLTKEIFQHPANPYECYLLEVTEKQVLSHLFAVLSLDQEDSATFSALPPSWQTFCQRFTTPGQMYWAQIARTQGLFTIYCGPIEVSSTLKPIWIDQPVVLIGGALELEAEAPIYRQQLGLGDLTCLKFSLDRQSELIQLYVPDSFPLPNTPQFQAALLQEIRRLLVVSTVVEGLTVLLVSDVPLKAQVGAEIAAEFGSRVQVEKTCLDDNGILVTGWEFWLEHQDVLPAPHLLLIATLPIPSLENPLVAGRVAAYKQQHQDWFRLYLLPEALNVLQRAIAPVRTTQGVVALLDSRTIHRSYGQQVLTALSPFARINYLDPNLFASEG</sequence>
<comment type="caution">
    <text evidence="1">The sequence shown here is derived from an EMBL/GenBank/DDBJ whole genome shotgun (WGS) entry which is preliminary data.</text>
</comment>
<accession>A0ABV4Y421</accession>
<evidence type="ECO:0000313" key="1">
    <source>
        <dbReference type="EMBL" id="MFB2898696.1"/>
    </source>
</evidence>
<keyword evidence="1" id="KW-0547">Nucleotide-binding</keyword>
<keyword evidence="1" id="KW-0067">ATP-binding</keyword>
<proteinExistence type="predicted"/>
<evidence type="ECO:0000313" key="2">
    <source>
        <dbReference type="Proteomes" id="UP001576784"/>
    </source>
</evidence>
<protein>
    <submittedName>
        <fullName evidence="1">ATP-dependent DNA helicase</fullName>
    </submittedName>
</protein>
<keyword evidence="1" id="KW-0378">Hydrolase</keyword>
<organism evidence="1 2">
    <name type="scientific">Floridaenema flaviceps BLCC-F50</name>
    <dbReference type="NCBI Taxonomy" id="3153642"/>
    <lineage>
        <taxon>Bacteria</taxon>
        <taxon>Bacillati</taxon>
        <taxon>Cyanobacteriota</taxon>
        <taxon>Cyanophyceae</taxon>
        <taxon>Oscillatoriophycideae</taxon>
        <taxon>Aerosakkonematales</taxon>
        <taxon>Aerosakkonemataceae</taxon>
        <taxon>Floridanema</taxon>
        <taxon>Floridanema flaviceps</taxon>
    </lineage>
</organism>
<name>A0ABV4Y421_9CYAN</name>
<keyword evidence="2" id="KW-1185">Reference proteome</keyword>